<evidence type="ECO:0000256" key="3">
    <source>
        <dbReference type="ARBA" id="ARBA00023163"/>
    </source>
</evidence>
<dbReference type="SUPFAM" id="SSF64288">
    <property type="entry name" value="Chorismate lyase-like"/>
    <property type="match status" value="1"/>
</dbReference>
<proteinExistence type="predicted"/>
<dbReference type="InterPro" id="IPR011663">
    <property type="entry name" value="UTRA"/>
</dbReference>
<dbReference type="InterPro" id="IPR036390">
    <property type="entry name" value="WH_DNA-bd_sf"/>
</dbReference>
<feature type="domain" description="HTH gntR-type" evidence="5">
    <location>
        <begin position="20"/>
        <end position="88"/>
    </location>
</feature>
<dbReference type="PROSITE" id="PS50949">
    <property type="entry name" value="HTH_GNTR"/>
    <property type="match status" value="1"/>
</dbReference>
<evidence type="ECO:0000256" key="2">
    <source>
        <dbReference type="ARBA" id="ARBA00023125"/>
    </source>
</evidence>
<dbReference type="InterPro" id="IPR028978">
    <property type="entry name" value="Chorismate_lyase_/UTRA_dom_sf"/>
</dbReference>
<dbReference type="PANTHER" id="PTHR44846">
    <property type="entry name" value="MANNOSYL-D-GLYCERATE TRANSPORT/METABOLISM SYSTEM REPRESSOR MNGR-RELATED"/>
    <property type="match status" value="1"/>
</dbReference>
<keyword evidence="2" id="KW-0238">DNA-binding</keyword>
<dbReference type="EMBL" id="JAZGQK010000003">
    <property type="protein sequence ID" value="MEE6257982.1"/>
    <property type="molecule type" value="Genomic_DNA"/>
</dbReference>
<dbReference type="Proteomes" id="UP001332243">
    <property type="component" value="Unassembled WGS sequence"/>
</dbReference>
<gene>
    <name evidence="6" type="ORF">V1633_05680</name>
</gene>
<evidence type="ECO:0000256" key="4">
    <source>
        <dbReference type="SAM" id="MobiDB-lite"/>
    </source>
</evidence>
<keyword evidence="7" id="KW-1185">Reference proteome</keyword>
<organism evidence="6 7">
    <name type="scientific">Plantactinospora sonchi</name>
    <dbReference type="NCBI Taxonomy" id="1544735"/>
    <lineage>
        <taxon>Bacteria</taxon>
        <taxon>Bacillati</taxon>
        <taxon>Actinomycetota</taxon>
        <taxon>Actinomycetes</taxon>
        <taxon>Micromonosporales</taxon>
        <taxon>Micromonosporaceae</taxon>
        <taxon>Plantactinospora</taxon>
    </lineage>
</organism>
<name>A0ABU7RNB7_9ACTN</name>
<comment type="caution">
    <text evidence="6">The sequence shown here is derived from an EMBL/GenBank/DDBJ whole genome shotgun (WGS) entry which is preliminary data.</text>
</comment>
<dbReference type="CDD" id="cd07377">
    <property type="entry name" value="WHTH_GntR"/>
    <property type="match status" value="1"/>
</dbReference>
<sequence length="272" mass="30071">MADENTADRYREPVPAPHRQPRYRAIADELRRRITAGAIPPGALIPSESSLTTEFRVARGTIREAINVLRAEGLVMTEHGRGTYARPNLPVRRLGPERYLSRREQDGDEATGARSVGKPAVEQVNAEYHEVAATPELAAMFEVEPGTILLERRLLASAYGVPQQLTTAYYLLDMVAGTPAADPNREPWPGGHVAQLQSLGILVTKVREVVRARMPTPEEVKTLRLPLGVPVLDVNRRTFTRTQIVEVASRIVLPADRAELQYDIPASHVDPT</sequence>
<keyword evidence="3" id="KW-0804">Transcription</keyword>
<dbReference type="InterPro" id="IPR036388">
    <property type="entry name" value="WH-like_DNA-bd_sf"/>
</dbReference>
<evidence type="ECO:0000313" key="7">
    <source>
        <dbReference type="Proteomes" id="UP001332243"/>
    </source>
</evidence>
<dbReference type="Pfam" id="PF07702">
    <property type="entry name" value="UTRA"/>
    <property type="match status" value="1"/>
</dbReference>
<dbReference type="PRINTS" id="PR00035">
    <property type="entry name" value="HTHGNTR"/>
</dbReference>
<reference evidence="6 7" key="1">
    <citation type="submission" date="2024-01" db="EMBL/GenBank/DDBJ databases">
        <title>Genome insights into Plantactinospora sonchi sp. nov.</title>
        <authorList>
            <person name="Wang L."/>
        </authorList>
    </citation>
    <scope>NUCLEOTIDE SEQUENCE [LARGE SCALE GENOMIC DNA]</scope>
    <source>
        <strain evidence="6 7">NEAU-QY2</strain>
    </source>
</reference>
<evidence type="ECO:0000313" key="6">
    <source>
        <dbReference type="EMBL" id="MEE6257982.1"/>
    </source>
</evidence>
<dbReference type="Pfam" id="PF00392">
    <property type="entry name" value="GntR"/>
    <property type="match status" value="1"/>
</dbReference>
<dbReference type="InterPro" id="IPR050679">
    <property type="entry name" value="Bact_HTH_transcr_reg"/>
</dbReference>
<dbReference type="RefSeq" id="WP_331213086.1">
    <property type="nucleotide sequence ID" value="NZ_JAZGQK010000003.1"/>
</dbReference>
<dbReference type="SMART" id="SM00345">
    <property type="entry name" value="HTH_GNTR"/>
    <property type="match status" value="1"/>
</dbReference>
<evidence type="ECO:0000259" key="5">
    <source>
        <dbReference type="PROSITE" id="PS50949"/>
    </source>
</evidence>
<protein>
    <submittedName>
        <fullName evidence="6">GntR family transcriptional regulator</fullName>
    </submittedName>
</protein>
<feature type="region of interest" description="Disordered" evidence="4">
    <location>
        <begin position="98"/>
        <end position="117"/>
    </location>
</feature>
<accession>A0ABU7RNB7</accession>
<dbReference type="Gene3D" id="3.40.1410.10">
    <property type="entry name" value="Chorismate lyase-like"/>
    <property type="match status" value="1"/>
</dbReference>
<dbReference type="SMART" id="SM00866">
    <property type="entry name" value="UTRA"/>
    <property type="match status" value="1"/>
</dbReference>
<dbReference type="InterPro" id="IPR000524">
    <property type="entry name" value="Tscrpt_reg_HTH_GntR"/>
</dbReference>
<dbReference type="SUPFAM" id="SSF46785">
    <property type="entry name" value="Winged helix' DNA-binding domain"/>
    <property type="match status" value="1"/>
</dbReference>
<dbReference type="PANTHER" id="PTHR44846:SF17">
    <property type="entry name" value="GNTR-FAMILY TRANSCRIPTIONAL REGULATOR"/>
    <property type="match status" value="1"/>
</dbReference>
<keyword evidence="1" id="KW-0805">Transcription regulation</keyword>
<dbReference type="Gene3D" id="1.10.10.10">
    <property type="entry name" value="Winged helix-like DNA-binding domain superfamily/Winged helix DNA-binding domain"/>
    <property type="match status" value="1"/>
</dbReference>
<evidence type="ECO:0000256" key="1">
    <source>
        <dbReference type="ARBA" id="ARBA00023015"/>
    </source>
</evidence>